<organism evidence="2">
    <name type="scientific">Oryza nivara</name>
    <name type="common">Indian wild rice</name>
    <name type="synonym">Oryza sativa f. spontanea</name>
    <dbReference type="NCBI Taxonomy" id="4536"/>
    <lineage>
        <taxon>Eukaryota</taxon>
        <taxon>Viridiplantae</taxon>
        <taxon>Streptophyta</taxon>
        <taxon>Embryophyta</taxon>
        <taxon>Tracheophyta</taxon>
        <taxon>Spermatophyta</taxon>
        <taxon>Magnoliopsida</taxon>
        <taxon>Liliopsida</taxon>
        <taxon>Poales</taxon>
        <taxon>Poaceae</taxon>
        <taxon>BOP clade</taxon>
        <taxon>Oryzoideae</taxon>
        <taxon>Oryzeae</taxon>
        <taxon>Oryzinae</taxon>
        <taxon>Oryza</taxon>
    </lineage>
</organism>
<feature type="region of interest" description="Disordered" evidence="1">
    <location>
        <begin position="1"/>
        <end position="36"/>
    </location>
</feature>
<accession>A0A0E0HXD9</accession>
<dbReference type="EnsemblPlants" id="ONIVA07G03880.1">
    <property type="protein sequence ID" value="ONIVA07G03880.1"/>
    <property type="gene ID" value="ONIVA07G03880"/>
</dbReference>
<sequence>MSAGFAAMERKEETDLCTTGVSRQEPQPPDDGSAVRRRVQEVADRVEEGHGRKDRIEWTTERLVVDEEVIRSSGTRKTL</sequence>
<reference evidence="2" key="2">
    <citation type="submission" date="2018-04" db="EMBL/GenBank/DDBJ databases">
        <title>OnivRS2 (Oryza nivara Reference Sequence Version 2).</title>
        <authorList>
            <person name="Zhang J."/>
            <person name="Kudrna D."/>
            <person name="Lee S."/>
            <person name="Talag J."/>
            <person name="Rajasekar S."/>
            <person name="Welchert J."/>
            <person name="Hsing Y.-I."/>
            <person name="Wing R.A."/>
        </authorList>
    </citation>
    <scope>NUCLEOTIDE SEQUENCE [LARGE SCALE GENOMIC DNA]</scope>
    <source>
        <strain evidence="2">SL10</strain>
    </source>
</reference>
<evidence type="ECO:0000256" key="1">
    <source>
        <dbReference type="SAM" id="MobiDB-lite"/>
    </source>
</evidence>
<feature type="compositionally biased region" description="Polar residues" evidence="1">
    <location>
        <begin position="16"/>
        <end position="25"/>
    </location>
</feature>
<dbReference type="Proteomes" id="UP000006591">
    <property type="component" value="Chromosome 7"/>
</dbReference>
<dbReference type="AlphaFoldDB" id="A0A0E0HXD9"/>
<dbReference type="HOGENOM" id="CLU_2610170_0_0_1"/>
<name>A0A0E0HXD9_ORYNI</name>
<protein>
    <submittedName>
        <fullName evidence="2">Uncharacterized protein</fullName>
    </submittedName>
</protein>
<keyword evidence="3" id="KW-1185">Reference proteome</keyword>
<dbReference type="Gramene" id="ONIVA07G03880.1">
    <property type="protein sequence ID" value="ONIVA07G03880.1"/>
    <property type="gene ID" value="ONIVA07G03880"/>
</dbReference>
<proteinExistence type="predicted"/>
<evidence type="ECO:0000313" key="3">
    <source>
        <dbReference type="Proteomes" id="UP000006591"/>
    </source>
</evidence>
<reference evidence="2" key="1">
    <citation type="submission" date="2015-04" db="UniProtKB">
        <authorList>
            <consortium name="EnsemblPlants"/>
        </authorList>
    </citation>
    <scope>IDENTIFICATION</scope>
    <source>
        <strain evidence="2">SL10</strain>
    </source>
</reference>
<evidence type="ECO:0000313" key="2">
    <source>
        <dbReference type="EnsemblPlants" id="ONIVA07G03880.1"/>
    </source>
</evidence>